<reference evidence="1 2" key="1">
    <citation type="submission" date="2016-10" db="EMBL/GenBank/DDBJ databases">
        <authorList>
            <person name="de Groot N.N."/>
        </authorList>
    </citation>
    <scope>NUCLEOTIDE SEQUENCE [LARGE SCALE GENOMIC DNA]</scope>
    <source>
        <strain evidence="2">L7-484,KACC 16230,DSM 25025</strain>
    </source>
</reference>
<accession>A0A1H0CL21</accession>
<keyword evidence="2" id="KW-1185">Reference proteome</keyword>
<organism evidence="1 2">
    <name type="scientific">Aureimonas jatrophae</name>
    <dbReference type="NCBI Taxonomy" id="1166073"/>
    <lineage>
        <taxon>Bacteria</taxon>
        <taxon>Pseudomonadati</taxon>
        <taxon>Pseudomonadota</taxon>
        <taxon>Alphaproteobacteria</taxon>
        <taxon>Hyphomicrobiales</taxon>
        <taxon>Aurantimonadaceae</taxon>
        <taxon>Aureimonas</taxon>
    </lineage>
</organism>
<name>A0A1H0CL21_9HYPH</name>
<dbReference type="Proteomes" id="UP000198793">
    <property type="component" value="Unassembled WGS sequence"/>
</dbReference>
<dbReference type="CDD" id="cd16364">
    <property type="entry name" value="T3SC_I-like"/>
    <property type="match status" value="1"/>
</dbReference>
<sequence>MDETRSCRLVFDGRVSVDIGAPAAQTGTVFLHSAVGVLPASGREAIYEQLLSSNLFGRDTGAAVLAVDRDLGEVVLLRRLDERHLGYAEFTDALEDFIARVGAWTEKLKSGASAGGGRSQEAFADHSMMRV</sequence>
<dbReference type="EMBL" id="FNIT01000001">
    <property type="protein sequence ID" value="SDN58588.1"/>
    <property type="molecule type" value="Genomic_DNA"/>
</dbReference>
<dbReference type="Gene3D" id="3.30.1460.10">
    <property type="match status" value="1"/>
</dbReference>
<dbReference type="GO" id="GO:0030254">
    <property type="term" value="P:protein secretion by the type III secretion system"/>
    <property type="evidence" value="ECO:0007669"/>
    <property type="project" value="InterPro"/>
</dbReference>
<dbReference type="STRING" id="1166073.SAMN05192530_101358"/>
<gene>
    <name evidence="1" type="ORF">SAMN05192530_101358</name>
</gene>
<dbReference type="InterPro" id="IPR010261">
    <property type="entry name" value="Tir_chaperone"/>
</dbReference>
<proteinExistence type="predicted"/>
<evidence type="ECO:0000313" key="2">
    <source>
        <dbReference type="Proteomes" id="UP000198793"/>
    </source>
</evidence>
<evidence type="ECO:0000313" key="1">
    <source>
        <dbReference type="EMBL" id="SDN58588.1"/>
    </source>
</evidence>
<dbReference type="SUPFAM" id="SSF69635">
    <property type="entry name" value="Type III secretory system chaperone-like"/>
    <property type="match status" value="1"/>
</dbReference>
<dbReference type="Pfam" id="PF05932">
    <property type="entry name" value="CesT"/>
    <property type="match status" value="1"/>
</dbReference>
<protein>
    <submittedName>
        <fullName evidence="1">Tir chaperone protein (CesT) family protein</fullName>
    </submittedName>
</protein>
<dbReference type="AlphaFoldDB" id="A0A1H0CL21"/>